<comment type="caution">
    <text evidence="4">The sequence shown here is derived from an EMBL/GenBank/DDBJ whole genome shotgun (WGS) entry which is preliminary data.</text>
</comment>
<evidence type="ECO:0000256" key="1">
    <source>
        <dbReference type="ARBA" id="ARBA00008270"/>
    </source>
</evidence>
<feature type="active site" evidence="3">
    <location>
        <position position="47"/>
    </location>
</feature>
<dbReference type="RefSeq" id="WP_187468586.1">
    <property type="nucleotide sequence ID" value="NZ_JACSIT010000153.1"/>
</dbReference>
<dbReference type="PANTHER" id="PTHR13774:SF17">
    <property type="entry name" value="PHENAZINE BIOSYNTHESIS-LIKE DOMAIN-CONTAINING PROTEIN"/>
    <property type="match status" value="1"/>
</dbReference>
<proteinExistence type="inferred from homology"/>
<dbReference type="SUPFAM" id="SSF54506">
    <property type="entry name" value="Diaminopimelate epimerase-like"/>
    <property type="match status" value="1"/>
</dbReference>
<evidence type="ECO:0000256" key="2">
    <source>
        <dbReference type="ARBA" id="ARBA00023235"/>
    </source>
</evidence>
<dbReference type="Proteomes" id="UP000650081">
    <property type="component" value="Unassembled WGS sequence"/>
</dbReference>
<evidence type="ECO:0000256" key="3">
    <source>
        <dbReference type="PIRSR" id="PIRSR016184-1"/>
    </source>
</evidence>
<evidence type="ECO:0000313" key="4">
    <source>
        <dbReference type="EMBL" id="MBC6996579.1"/>
    </source>
</evidence>
<dbReference type="NCBIfam" id="TIGR00654">
    <property type="entry name" value="PhzF_family"/>
    <property type="match status" value="1"/>
</dbReference>
<keyword evidence="2" id="KW-0413">Isomerase</keyword>
<evidence type="ECO:0000313" key="5">
    <source>
        <dbReference type="Proteomes" id="UP000650081"/>
    </source>
</evidence>
<dbReference type="AlphaFoldDB" id="A0A923TAK6"/>
<name>A0A923TAK6_9BACT</name>
<gene>
    <name evidence="4" type="ORF">H9S92_20570</name>
</gene>
<dbReference type="GO" id="GO:0016853">
    <property type="term" value="F:isomerase activity"/>
    <property type="evidence" value="ECO:0007669"/>
    <property type="project" value="UniProtKB-KW"/>
</dbReference>
<keyword evidence="5" id="KW-1185">Reference proteome</keyword>
<dbReference type="EMBL" id="JACSIT010000153">
    <property type="protein sequence ID" value="MBC6996579.1"/>
    <property type="molecule type" value="Genomic_DNA"/>
</dbReference>
<accession>A0A923TAK6</accession>
<dbReference type="GO" id="GO:0005737">
    <property type="term" value="C:cytoplasm"/>
    <property type="evidence" value="ECO:0007669"/>
    <property type="project" value="TreeGrafter"/>
</dbReference>
<reference evidence="4" key="1">
    <citation type="submission" date="2020-08" db="EMBL/GenBank/DDBJ databases">
        <title>Lewinella bacteria from marine environments.</title>
        <authorList>
            <person name="Zhong Y."/>
        </authorList>
    </citation>
    <scope>NUCLEOTIDE SEQUENCE</scope>
    <source>
        <strain evidence="4">KCTC 42187</strain>
    </source>
</reference>
<dbReference type="Pfam" id="PF02567">
    <property type="entry name" value="PhzC-PhzF"/>
    <property type="match status" value="1"/>
</dbReference>
<dbReference type="Gene3D" id="3.10.310.10">
    <property type="entry name" value="Diaminopimelate Epimerase, Chain A, domain 1"/>
    <property type="match status" value="2"/>
</dbReference>
<organism evidence="4 5">
    <name type="scientific">Neolewinella lacunae</name>
    <dbReference type="NCBI Taxonomy" id="1517758"/>
    <lineage>
        <taxon>Bacteria</taxon>
        <taxon>Pseudomonadati</taxon>
        <taxon>Bacteroidota</taxon>
        <taxon>Saprospiria</taxon>
        <taxon>Saprospirales</taxon>
        <taxon>Lewinellaceae</taxon>
        <taxon>Neolewinella</taxon>
    </lineage>
</organism>
<comment type="similarity">
    <text evidence="1">Belongs to the PhzF family.</text>
</comment>
<dbReference type="PANTHER" id="PTHR13774">
    <property type="entry name" value="PHENAZINE BIOSYNTHESIS PROTEIN"/>
    <property type="match status" value="1"/>
</dbReference>
<sequence>MHNLPLYQVDAFTSKLFGGNPAAVVPVPAFPSEALMQSIASENNLSETAFVVVKGPGRFDIRWFTPVMEVRLCGHATLAAAHVMHQASGGGTEKMRFRTRKAGTIVVTPQGPGSFTMEFAADQPEKARHPKGLKDILRGQKAEEVWRGTDDLIVVLKNQKAVERCRPDFARLAALKKYRGLLLTAPGKEHDFVSRGFFPAYGINEDPVTGSAHTLLTPFWAARLGKNTLTARQVSQRGGELTCSLHGKKVRLTGQAVTYLSGQLHLEGE</sequence>
<dbReference type="InterPro" id="IPR003719">
    <property type="entry name" value="Phenazine_PhzF-like"/>
</dbReference>
<protein>
    <submittedName>
        <fullName evidence="4">PhzF family phenazine biosynthesis protein</fullName>
    </submittedName>
</protein>
<dbReference type="PIRSF" id="PIRSF016184">
    <property type="entry name" value="PhzC_PhzF"/>
    <property type="match status" value="1"/>
</dbReference>